<evidence type="ECO:0000313" key="5">
    <source>
        <dbReference type="Proteomes" id="UP000236729"/>
    </source>
</evidence>
<dbReference type="AlphaFoldDB" id="A0A1H6CVC4"/>
<accession>A0A1H6CVC4</accession>
<reference evidence="2" key="1">
    <citation type="submission" date="2016-10" db="EMBL/GenBank/DDBJ databases">
        <authorList>
            <person name="de Groot N.N."/>
        </authorList>
    </citation>
    <scope>NUCLEOTIDE SEQUENCE [LARGE SCALE GENOMIC DNA]</scope>
    <source>
        <strain evidence="2">ATCC 20501</strain>
    </source>
</reference>
<feature type="compositionally biased region" description="Polar residues" evidence="1">
    <location>
        <begin position="196"/>
        <end position="217"/>
    </location>
</feature>
<reference evidence="4 5" key="2">
    <citation type="submission" date="2016-10" db="EMBL/GenBank/DDBJ databases">
        <authorList>
            <person name="Varghese N."/>
            <person name="Submissions S."/>
        </authorList>
    </citation>
    <scope>NUCLEOTIDE SEQUENCE [LARGE SCALE GENOMIC DNA]</scope>
    <source>
        <strain evidence="5">ATCC 20501</strain>
        <strain evidence="3 4">CGMCC 4.3529</strain>
    </source>
</reference>
<dbReference type="EMBL" id="FOME01000002">
    <property type="protein sequence ID" value="SFD00377.1"/>
    <property type="molecule type" value="Genomic_DNA"/>
</dbReference>
<feature type="region of interest" description="Disordered" evidence="1">
    <location>
        <begin position="131"/>
        <end position="242"/>
    </location>
</feature>
<organism evidence="2 5">
    <name type="scientific">Saccharopolyspora kobensis</name>
    <dbReference type="NCBI Taxonomy" id="146035"/>
    <lineage>
        <taxon>Bacteria</taxon>
        <taxon>Bacillati</taxon>
        <taxon>Actinomycetota</taxon>
        <taxon>Actinomycetes</taxon>
        <taxon>Pseudonocardiales</taxon>
        <taxon>Pseudonocardiaceae</taxon>
        <taxon>Saccharopolyspora</taxon>
    </lineage>
</organism>
<dbReference type="EMBL" id="FNVB01000005">
    <property type="protein sequence ID" value="SEG76798.1"/>
    <property type="molecule type" value="Genomic_DNA"/>
</dbReference>
<protein>
    <submittedName>
        <fullName evidence="2">Uncharacterized protein</fullName>
    </submittedName>
</protein>
<evidence type="ECO:0000313" key="2">
    <source>
        <dbReference type="EMBL" id="SEG76798.1"/>
    </source>
</evidence>
<keyword evidence="4" id="KW-1185">Reference proteome</keyword>
<name>A0A1H6CVC4_9PSEU</name>
<evidence type="ECO:0000256" key="1">
    <source>
        <dbReference type="SAM" id="MobiDB-lite"/>
    </source>
</evidence>
<proteinExistence type="predicted"/>
<dbReference type="Proteomes" id="UP000199690">
    <property type="component" value="Unassembled WGS sequence"/>
</dbReference>
<feature type="region of interest" description="Disordered" evidence="1">
    <location>
        <begin position="1"/>
        <end position="23"/>
    </location>
</feature>
<gene>
    <name evidence="2" type="ORF">SAMN02982929_03572</name>
    <name evidence="3" type="ORF">SAMN05216506_102166</name>
</gene>
<feature type="compositionally biased region" description="Basic residues" evidence="1">
    <location>
        <begin position="180"/>
        <end position="191"/>
    </location>
</feature>
<feature type="compositionally biased region" description="Low complexity" evidence="1">
    <location>
        <begin position="134"/>
        <end position="145"/>
    </location>
</feature>
<evidence type="ECO:0000313" key="4">
    <source>
        <dbReference type="Proteomes" id="UP000199690"/>
    </source>
</evidence>
<dbReference type="Proteomes" id="UP000236729">
    <property type="component" value="Unassembled WGS sequence"/>
</dbReference>
<evidence type="ECO:0000313" key="3">
    <source>
        <dbReference type="EMBL" id="SFD00377.1"/>
    </source>
</evidence>
<sequence length="242" mass="26219">MARIAPKTRPARPKSEQGQSSGWRCSCAAGSSLTPAAFCPNGVPLRSGWATIAAVATTSRRRNTGSALEKHSNGLGARHQFTVRSDALNIAEAAVRTRPRGRNHRTRHRRGFWGKWWRSTENIRSIVRTPLAKSASAATARARSTVGSERSAWPEEEHQKICASSSRMPTSAGGRSAPSRLRRSGRNRKPLCRTNGRPSTQPAPTSSENSTTKNSVPSGRASPKRARTGRPPREAAPYPTLP</sequence>
<accession>A0A1I1NS61</accession>